<evidence type="ECO:0000256" key="2">
    <source>
        <dbReference type="ARBA" id="ARBA00022692"/>
    </source>
</evidence>
<feature type="transmembrane region" description="Helical" evidence="7">
    <location>
        <begin position="614"/>
        <end position="637"/>
    </location>
</feature>
<keyword evidence="9" id="KW-1185">Reference proteome</keyword>
<dbReference type="Proteomes" id="UP000191144">
    <property type="component" value="Chromosome C"/>
</dbReference>
<comment type="subcellular location">
    <subcellularLocation>
        <location evidence="1">Membrane</location>
        <topology evidence="1">Multi-pass membrane protein</topology>
    </subcellularLocation>
</comment>
<dbReference type="PANTHER" id="PTHR20855:SF97">
    <property type="entry name" value="ADIPOR-LIKE RECEPTOR IZH3-RELATED"/>
    <property type="match status" value="1"/>
</dbReference>
<feature type="transmembrane region" description="Helical" evidence="7">
    <location>
        <begin position="433"/>
        <end position="457"/>
    </location>
</feature>
<evidence type="ECO:0000256" key="7">
    <source>
        <dbReference type="SAM" id="Phobius"/>
    </source>
</evidence>
<feature type="transmembrane region" description="Helical" evidence="7">
    <location>
        <begin position="500"/>
        <end position="523"/>
    </location>
</feature>
<dbReference type="GO" id="GO:0006882">
    <property type="term" value="P:intracellular zinc ion homeostasis"/>
    <property type="evidence" value="ECO:0007669"/>
    <property type="project" value="TreeGrafter"/>
</dbReference>
<dbReference type="AlphaFoldDB" id="A0A1G4IZZ1"/>
<dbReference type="Pfam" id="PF03006">
    <property type="entry name" value="HlyIII"/>
    <property type="match status" value="1"/>
</dbReference>
<dbReference type="EMBL" id="LT598479">
    <property type="protein sequence ID" value="SCU82876.1"/>
    <property type="molecule type" value="Genomic_DNA"/>
</dbReference>
<accession>A0A1G4IZZ1</accession>
<keyword evidence="3 7" id="KW-1133">Transmembrane helix</keyword>
<feature type="transmembrane region" description="Helical" evidence="7">
    <location>
        <begin position="362"/>
        <end position="379"/>
    </location>
</feature>
<evidence type="ECO:0000256" key="1">
    <source>
        <dbReference type="ARBA" id="ARBA00004141"/>
    </source>
</evidence>
<dbReference type="OrthoDB" id="5585746at2759"/>
<keyword evidence="5" id="KW-0862">Zinc</keyword>
<gene>
    <name evidence="8" type="ORF">LAME_0C03202G</name>
</gene>
<keyword evidence="4 7" id="KW-0472">Membrane</keyword>
<dbReference type="GO" id="GO:0038023">
    <property type="term" value="F:signaling receptor activity"/>
    <property type="evidence" value="ECO:0007669"/>
    <property type="project" value="TreeGrafter"/>
</dbReference>
<evidence type="ECO:0000256" key="4">
    <source>
        <dbReference type="ARBA" id="ARBA00023136"/>
    </source>
</evidence>
<organism evidence="8 9">
    <name type="scientific">Lachancea meyersii CBS 8951</name>
    <dbReference type="NCBI Taxonomy" id="1266667"/>
    <lineage>
        <taxon>Eukaryota</taxon>
        <taxon>Fungi</taxon>
        <taxon>Dikarya</taxon>
        <taxon>Ascomycota</taxon>
        <taxon>Saccharomycotina</taxon>
        <taxon>Saccharomycetes</taxon>
        <taxon>Saccharomycetales</taxon>
        <taxon>Saccharomycetaceae</taxon>
        <taxon>Lachancea</taxon>
    </lineage>
</organism>
<feature type="binding site" evidence="5">
    <location>
        <position position="419"/>
    </location>
    <ligand>
        <name>Zn(2+)</name>
        <dbReference type="ChEBI" id="CHEBI:29105"/>
    </ligand>
</feature>
<feature type="compositionally biased region" description="Low complexity" evidence="6">
    <location>
        <begin position="152"/>
        <end position="169"/>
    </location>
</feature>
<proteinExistence type="predicted"/>
<evidence type="ECO:0000256" key="6">
    <source>
        <dbReference type="SAM" id="MobiDB-lite"/>
    </source>
</evidence>
<feature type="transmembrane region" description="Helical" evidence="7">
    <location>
        <begin position="469"/>
        <end position="488"/>
    </location>
</feature>
<protein>
    <submittedName>
        <fullName evidence="8">LAME_0C03202g1_1</fullName>
    </submittedName>
</protein>
<dbReference type="PANTHER" id="PTHR20855">
    <property type="entry name" value="ADIPOR/PROGESTIN RECEPTOR-RELATED"/>
    <property type="match status" value="1"/>
</dbReference>
<evidence type="ECO:0000256" key="5">
    <source>
        <dbReference type="PIRSR" id="PIRSR604254-1"/>
    </source>
</evidence>
<evidence type="ECO:0000313" key="9">
    <source>
        <dbReference type="Proteomes" id="UP000191144"/>
    </source>
</evidence>
<reference evidence="9" key="1">
    <citation type="submission" date="2016-03" db="EMBL/GenBank/DDBJ databases">
        <authorList>
            <person name="Devillers Hugo."/>
        </authorList>
    </citation>
    <scope>NUCLEOTIDE SEQUENCE [LARGE SCALE GENOMIC DNA]</scope>
</reference>
<keyword evidence="5" id="KW-0479">Metal-binding</keyword>
<dbReference type="GO" id="GO:0016020">
    <property type="term" value="C:membrane"/>
    <property type="evidence" value="ECO:0007669"/>
    <property type="project" value="UniProtKB-SubCell"/>
</dbReference>
<feature type="region of interest" description="Disordered" evidence="6">
    <location>
        <begin position="152"/>
        <end position="175"/>
    </location>
</feature>
<name>A0A1G4IZZ1_9SACH</name>
<evidence type="ECO:0000256" key="3">
    <source>
        <dbReference type="ARBA" id="ARBA00022989"/>
    </source>
</evidence>
<evidence type="ECO:0000313" key="8">
    <source>
        <dbReference type="EMBL" id="SCU82876.1"/>
    </source>
</evidence>
<sequence length="651" mass="72454">MASTAQDAQLSTLALNRLDKFLNSVDTKLERLEALLPGHSSHHASAIVKSAHGASSSRPQRLHRLKSRGKQMVKWSKSQVAVVPNYAMRKMSQSSTSSASINATNPPVGLIGASSPLDEEPGTILQLYKFLKSTVEEFGSGSGAANGVQASAAATTATTTATTATTSTVAERREDTSFGSDSDIITMVDSSTVHHASSVKRFKEIWDNYFPSSTSACSTTGAVFNSSAATLVSSSSSESIPLRSTVTSPAISSASDLEGNEGNISWSISSSPSTEELLQHLELLDQKIDGLIDDPKSVATSIKFHNYAHALDCGMKRHLHYYELPFPWRENRFIVHGYRFYDSYFKSLLSIFNWYGWHNESVNIWTHLCGAIYFAFILFKEFPKTSVYQSDLVPTAAKWAAFVFLFAGLECFVFSVIWHTFNGICHLNSRSRCACVDYTGITVLVTASILTTEFVTLSGNSGSPYTWSLLFYATVTTTLGVFGFYMNWSPRFDRPESRPLRIAFYLLLASFGIISHVHSHFFSQGFSPAALIKPVLSKSLCWYLIGVVFYGTFVPERWRSDVQVPDNIPSEEQLSADLNIITKDRHIHFPSKPHDHHKCKSSAHHKHSFLSLWWVDYFCCSHTLWHIFVLLGVFGHYKAMLEMFETRWLTG</sequence>
<keyword evidence="2 7" id="KW-0812">Transmembrane</keyword>
<dbReference type="GO" id="GO:0046872">
    <property type="term" value="F:metal ion binding"/>
    <property type="evidence" value="ECO:0007669"/>
    <property type="project" value="UniProtKB-KW"/>
</dbReference>
<feature type="transmembrane region" description="Helical" evidence="7">
    <location>
        <begin position="399"/>
        <end position="421"/>
    </location>
</feature>
<dbReference type="InterPro" id="IPR004254">
    <property type="entry name" value="AdipoR/HlyIII-related"/>
</dbReference>